<reference evidence="4" key="2">
    <citation type="submission" date="2020-09" db="EMBL/GenBank/DDBJ databases">
        <authorList>
            <person name="Sun Q."/>
            <person name="Zhou Y."/>
        </authorList>
    </citation>
    <scope>NUCLEOTIDE SEQUENCE</scope>
    <source>
        <strain evidence="4">CGMCC 1.15179</strain>
    </source>
</reference>
<dbReference type="InterPro" id="IPR036188">
    <property type="entry name" value="FAD/NAD-bd_sf"/>
</dbReference>
<dbReference type="PANTHER" id="PTHR48105">
    <property type="entry name" value="THIOREDOXIN REDUCTASE 1-RELATED-RELATED"/>
    <property type="match status" value="1"/>
</dbReference>
<dbReference type="EMBL" id="BMHQ01000003">
    <property type="protein sequence ID" value="GGE11136.1"/>
    <property type="molecule type" value="Genomic_DNA"/>
</dbReference>
<evidence type="ECO:0000256" key="3">
    <source>
        <dbReference type="ARBA" id="ARBA00023002"/>
    </source>
</evidence>
<accession>A0A8J2Y8X7</accession>
<evidence type="ECO:0000313" key="4">
    <source>
        <dbReference type="EMBL" id="GGE11136.1"/>
    </source>
</evidence>
<dbReference type="NCBIfam" id="TIGR04018">
    <property type="entry name" value="Bthiol_YpdA"/>
    <property type="match status" value="1"/>
</dbReference>
<evidence type="ECO:0000256" key="1">
    <source>
        <dbReference type="ARBA" id="ARBA00001974"/>
    </source>
</evidence>
<gene>
    <name evidence="4" type="primary">trxB</name>
    <name evidence="4" type="ORF">GCM10011571_10560</name>
</gene>
<comment type="cofactor">
    <cofactor evidence="1">
        <name>FAD</name>
        <dbReference type="ChEBI" id="CHEBI:57692"/>
    </cofactor>
</comment>
<dbReference type="Gene3D" id="3.50.50.60">
    <property type="entry name" value="FAD/NAD(P)-binding domain"/>
    <property type="match status" value="2"/>
</dbReference>
<dbReference type="PRINTS" id="PR00368">
    <property type="entry name" value="FADPNR"/>
</dbReference>
<dbReference type="Proteomes" id="UP000625210">
    <property type="component" value="Unassembled WGS sequence"/>
</dbReference>
<evidence type="ECO:0000313" key="5">
    <source>
        <dbReference type="Proteomes" id="UP000625210"/>
    </source>
</evidence>
<proteinExistence type="predicted"/>
<evidence type="ECO:0000256" key="2">
    <source>
        <dbReference type="ARBA" id="ARBA00022630"/>
    </source>
</evidence>
<dbReference type="GO" id="GO:0016491">
    <property type="term" value="F:oxidoreductase activity"/>
    <property type="evidence" value="ECO:0007669"/>
    <property type="project" value="UniProtKB-KW"/>
</dbReference>
<sequence>MEEMIIIGAGPCGLSTAIEAKKRGMEPLVIEKGCIVNSIYHFPTFMQFFSTPELLEIGGLPFISLGEKPTRLEALKYYRAAVQAYDLNVHTYEKVTRVDRDSDVFTVYSEHKGESRQYQTKKLVVATGYYDTPNRLNIPGEDLPKVHHYYKEAHPYSGMNVLVIGGKNSAVINAMDLQRAGANVTMVYRRGAFTDSVKAWLKPVIESAINKGWIQMYWNTEVKEIAEEHVVLEQEGKTFTLPNDVVFAMTGYRPNTEMLKKLGVKIDSETGAPVHDPDTCETNVPGLYIAGVIAAGLDANSIFIENGRFHGHRIAEHAAKQ</sequence>
<dbReference type="RefSeq" id="WP_188646863.1">
    <property type="nucleotide sequence ID" value="NZ_BMHQ01000003.1"/>
</dbReference>
<dbReference type="SUPFAM" id="SSF51905">
    <property type="entry name" value="FAD/NAD(P)-binding domain"/>
    <property type="match status" value="1"/>
</dbReference>
<keyword evidence="5" id="KW-1185">Reference proteome</keyword>
<keyword evidence="2" id="KW-0285">Flavoprotein</keyword>
<dbReference type="InterPro" id="IPR023856">
    <property type="entry name" value="Bdr"/>
</dbReference>
<organism evidence="4 5">
    <name type="scientific">Marinithermofilum abyssi</name>
    <dbReference type="NCBI Taxonomy" id="1571185"/>
    <lineage>
        <taxon>Bacteria</taxon>
        <taxon>Bacillati</taxon>
        <taxon>Bacillota</taxon>
        <taxon>Bacilli</taxon>
        <taxon>Bacillales</taxon>
        <taxon>Thermoactinomycetaceae</taxon>
        <taxon>Marinithermofilum</taxon>
    </lineage>
</organism>
<keyword evidence="3" id="KW-0560">Oxidoreductase</keyword>
<dbReference type="PRINTS" id="PR00469">
    <property type="entry name" value="PNDRDTASEII"/>
</dbReference>
<dbReference type="InterPro" id="IPR050097">
    <property type="entry name" value="Ferredoxin-NADP_redctase_2"/>
</dbReference>
<reference evidence="4" key="1">
    <citation type="journal article" date="2014" name="Int. J. Syst. Evol. Microbiol.">
        <title>Complete genome sequence of Corynebacterium casei LMG S-19264T (=DSM 44701T), isolated from a smear-ripened cheese.</title>
        <authorList>
            <consortium name="US DOE Joint Genome Institute (JGI-PGF)"/>
            <person name="Walter F."/>
            <person name="Albersmeier A."/>
            <person name="Kalinowski J."/>
            <person name="Ruckert C."/>
        </authorList>
    </citation>
    <scope>NUCLEOTIDE SEQUENCE</scope>
    <source>
        <strain evidence="4">CGMCC 1.15179</strain>
    </source>
</reference>
<protein>
    <submittedName>
        <fullName evidence="4">Uncharacterized protein</fullName>
    </submittedName>
</protein>
<dbReference type="AlphaFoldDB" id="A0A8J2Y8X7"/>
<dbReference type="Pfam" id="PF13738">
    <property type="entry name" value="Pyr_redox_3"/>
    <property type="match status" value="1"/>
</dbReference>
<comment type="caution">
    <text evidence="4">The sequence shown here is derived from an EMBL/GenBank/DDBJ whole genome shotgun (WGS) entry which is preliminary data.</text>
</comment>
<name>A0A8J2Y8X7_9BACL</name>